<proteinExistence type="predicted"/>
<protein>
    <submittedName>
        <fullName evidence="1">Uncharacterized protein</fullName>
    </submittedName>
</protein>
<reference evidence="1" key="1">
    <citation type="journal article" date="2016" name="Proc. Natl. Acad. Sci. U.S.A.">
        <title>Lipid metabolic changes in an early divergent fungus govern the establishment of a mutualistic symbiosis with endobacteria.</title>
        <authorList>
            <person name="Lastovetsky O.A."/>
            <person name="Gaspar M.L."/>
            <person name="Mondo S.J."/>
            <person name="LaButti K.M."/>
            <person name="Sandor L."/>
            <person name="Grigoriev I.V."/>
            <person name="Henry S.A."/>
            <person name="Pawlowska T.E."/>
        </authorList>
    </citation>
    <scope>NUCLEOTIDE SEQUENCE [LARGE SCALE GENOMIC DNA]</scope>
    <source>
        <strain evidence="1">ATCC 52814</strain>
    </source>
</reference>
<organism evidence="1">
    <name type="scientific">Rhizopus microsporus var. microsporus</name>
    <dbReference type="NCBI Taxonomy" id="86635"/>
    <lineage>
        <taxon>Eukaryota</taxon>
        <taxon>Fungi</taxon>
        <taxon>Fungi incertae sedis</taxon>
        <taxon>Mucoromycota</taxon>
        <taxon>Mucoromycotina</taxon>
        <taxon>Mucoromycetes</taxon>
        <taxon>Mucorales</taxon>
        <taxon>Mucorineae</taxon>
        <taxon>Rhizopodaceae</taxon>
        <taxon>Rhizopus</taxon>
    </lineage>
</organism>
<gene>
    <name evidence="1" type="ORF">BCV72DRAFT_315802</name>
</gene>
<dbReference type="Proteomes" id="UP000242414">
    <property type="component" value="Unassembled WGS sequence"/>
</dbReference>
<dbReference type="EMBL" id="KV921868">
    <property type="protein sequence ID" value="ORE10173.1"/>
    <property type="molecule type" value="Genomic_DNA"/>
</dbReference>
<sequence length="71" mass="8345">MTIHTVSPDNTRFKFGACEAKLSYEESSGIRYAHKVWLNLPRILKGMVYNLWLMLIWEVEKTIQVERVGFV</sequence>
<name>A0A1X0RDN8_RHIZD</name>
<evidence type="ECO:0000313" key="1">
    <source>
        <dbReference type="EMBL" id="ORE10173.1"/>
    </source>
</evidence>
<dbReference type="AlphaFoldDB" id="A0A1X0RDN8"/>
<accession>A0A1X0RDN8</accession>
<dbReference type="VEuPathDB" id="FungiDB:BCV72DRAFT_315802"/>